<dbReference type="PROSITE" id="PS50930">
    <property type="entry name" value="HTH_LYTTR"/>
    <property type="match status" value="1"/>
</dbReference>
<dbReference type="SMART" id="SM00850">
    <property type="entry name" value="LytTR"/>
    <property type="match status" value="1"/>
</dbReference>
<reference evidence="4 5" key="1">
    <citation type="journal article" date="2023" name="Microbiol. Resour. Announc.">
        <title>Complete Genome Sequence of Imperialibacter roseus strain P4T.</title>
        <authorList>
            <person name="Tizabi D.R."/>
            <person name="Bachvaroff T."/>
            <person name="Hill R.T."/>
        </authorList>
    </citation>
    <scope>NUCLEOTIDE SEQUENCE [LARGE SCALE GENOMIC DNA]</scope>
    <source>
        <strain evidence="4 5">P4T</strain>
    </source>
</reference>
<dbReference type="PANTHER" id="PTHR37299">
    <property type="entry name" value="TRANSCRIPTIONAL REGULATOR-RELATED"/>
    <property type="match status" value="1"/>
</dbReference>
<evidence type="ECO:0000313" key="5">
    <source>
        <dbReference type="Proteomes" id="UP001302349"/>
    </source>
</evidence>
<dbReference type="SMART" id="SM00448">
    <property type="entry name" value="REC"/>
    <property type="match status" value="1"/>
</dbReference>
<dbReference type="Gene3D" id="3.40.50.2300">
    <property type="match status" value="1"/>
</dbReference>
<protein>
    <submittedName>
        <fullName evidence="4">LytTR family DNA-binding domain-containing protein</fullName>
    </submittedName>
</protein>
<proteinExistence type="predicted"/>
<feature type="domain" description="HTH LytTR-type" evidence="3">
    <location>
        <begin position="127"/>
        <end position="226"/>
    </location>
</feature>
<evidence type="ECO:0000259" key="3">
    <source>
        <dbReference type="PROSITE" id="PS50930"/>
    </source>
</evidence>
<evidence type="ECO:0000256" key="1">
    <source>
        <dbReference type="PROSITE-ProRule" id="PRU00169"/>
    </source>
</evidence>
<evidence type="ECO:0000313" key="4">
    <source>
        <dbReference type="EMBL" id="WOK04329.1"/>
    </source>
</evidence>
<accession>A0ABZ0IIK5</accession>
<dbReference type="GO" id="GO:0003677">
    <property type="term" value="F:DNA binding"/>
    <property type="evidence" value="ECO:0007669"/>
    <property type="project" value="UniProtKB-KW"/>
</dbReference>
<dbReference type="RefSeq" id="WP_317487142.1">
    <property type="nucleotide sequence ID" value="NZ_CP136051.1"/>
</dbReference>
<dbReference type="InterPro" id="IPR046947">
    <property type="entry name" value="LytR-like"/>
</dbReference>
<feature type="modified residue" description="4-aspartylphosphate" evidence="1">
    <location>
        <position position="53"/>
    </location>
</feature>
<dbReference type="InterPro" id="IPR011006">
    <property type="entry name" value="CheY-like_superfamily"/>
</dbReference>
<dbReference type="PANTHER" id="PTHR37299:SF1">
    <property type="entry name" value="STAGE 0 SPORULATION PROTEIN A HOMOLOG"/>
    <property type="match status" value="1"/>
</dbReference>
<evidence type="ECO:0000259" key="2">
    <source>
        <dbReference type="PROSITE" id="PS50110"/>
    </source>
</evidence>
<gene>
    <name evidence="4" type="ORF">RT717_14715</name>
</gene>
<sequence>MRCLIVDDDEMARKSLELMCDKIEDLTVVGMCENGLEALNFLNKEEVDLILLDIEMPELNGMELVRMKPDIPQVIFTTTLKEYALEAFEYKVTDYLHKPIVLSRLLKAIDKAREVHGKKTSKEINELYIKVDGRHVRLSLDDILYVESIGDYVVFHTEKKEKFIVHSTLKNIDAKIDNSKFLKVHRSYIVNLSKIVDIEETNLVIKDKVIPISRAHKPVLMNHIKTL</sequence>
<dbReference type="PROSITE" id="PS50110">
    <property type="entry name" value="RESPONSE_REGULATORY"/>
    <property type="match status" value="1"/>
</dbReference>
<dbReference type="EMBL" id="CP136051">
    <property type="protein sequence ID" value="WOK04329.1"/>
    <property type="molecule type" value="Genomic_DNA"/>
</dbReference>
<dbReference type="Gene3D" id="2.40.50.1020">
    <property type="entry name" value="LytTr DNA-binding domain"/>
    <property type="match status" value="1"/>
</dbReference>
<keyword evidence="4" id="KW-0238">DNA-binding</keyword>
<name>A0ABZ0IIK5_9BACT</name>
<dbReference type="Pfam" id="PF04397">
    <property type="entry name" value="LytTR"/>
    <property type="match status" value="1"/>
</dbReference>
<dbReference type="Proteomes" id="UP001302349">
    <property type="component" value="Chromosome"/>
</dbReference>
<dbReference type="SUPFAM" id="SSF52172">
    <property type="entry name" value="CheY-like"/>
    <property type="match status" value="1"/>
</dbReference>
<organism evidence="4 5">
    <name type="scientific">Imperialibacter roseus</name>
    <dbReference type="NCBI Taxonomy" id="1324217"/>
    <lineage>
        <taxon>Bacteria</taxon>
        <taxon>Pseudomonadati</taxon>
        <taxon>Bacteroidota</taxon>
        <taxon>Cytophagia</taxon>
        <taxon>Cytophagales</taxon>
        <taxon>Flammeovirgaceae</taxon>
        <taxon>Imperialibacter</taxon>
    </lineage>
</organism>
<feature type="domain" description="Response regulatory" evidence="2">
    <location>
        <begin position="2"/>
        <end position="113"/>
    </location>
</feature>
<keyword evidence="1" id="KW-0597">Phosphoprotein</keyword>
<dbReference type="Pfam" id="PF00072">
    <property type="entry name" value="Response_reg"/>
    <property type="match status" value="1"/>
</dbReference>
<keyword evidence="5" id="KW-1185">Reference proteome</keyword>
<dbReference type="InterPro" id="IPR007492">
    <property type="entry name" value="LytTR_DNA-bd_dom"/>
</dbReference>
<dbReference type="InterPro" id="IPR001789">
    <property type="entry name" value="Sig_transdc_resp-reg_receiver"/>
</dbReference>